<dbReference type="Gene3D" id="3.20.20.140">
    <property type="entry name" value="Metal-dependent hydrolases"/>
    <property type="match status" value="1"/>
</dbReference>
<keyword evidence="2" id="KW-1185">Reference proteome</keyword>
<accession>A0ABV0BX92</accession>
<dbReference type="SUPFAM" id="SSF51556">
    <property type="entry name" value="Metallo-dependent hydrolases"/>
    <property type="match status" value="1"/>
</dbReference>
<comment type="caution">
    <text evidence="1">The sequence shown here is derived from an EMBL/GenBank/DDBJ whole genome shotgun (WGS) entry which is preliminary data.</text>
</comment>
<dbReference type="RefSeq" id="WP_132768192.1">
    <property type="nucleotide sequence ID" value="NZ_JAOQNK010000001.1"/>
</dbReference>
<evidence type="ECO:0000313" key="2">
    <source>
        <dbReference type="Proteomes" id="UP001409291"/>
    </source>
</evidence>
<dbReference type="InterPro" id="IPR032466">
    <property type="entry name" value="Metal_Hydrolase"/>
</dbReference>
<sequence>MTQIYIDIHTHQHHSSETERFDVFNLILNADPDDHYLPPVTAGLHPWHISESDPFKGISILQELLRDHEILAVGECGMDKVISVPLNVQQDVFQKQVSLAKEYGKPLIIHCVRAFDEVQQVLKSENFTGHIIFHGFNKNRELAEQLLKKGYYLSFGSSILTGKLDETLVATPLEQLFLETDDAHADIRELYAYAAQLKKISINELKENIIRNYQLVFE</sequence>
<dbReference type="InterPro" id="IPR001130">
    <property type="entry name" value="TatD-like"/>
</dbReference>
<dbReference type="Proteomes" id="UP001409291">
    <property type="component" value="Unassembled WGS sequence"/>
</dbReference>
<organism evidence="1 2">
    <name type="scientific">Sphingobacterium kitahiroshimense</name>
    <dbReference type="NCBI Taxonomy" id="470446"/>
    <lineage>
        <taxon>Bacteria</taxon>
        <taxon>Pseudomonadati</taxon>
        <taxon>Bacteroidota</taxon>
        <taxon>Sphingobacteriia</taxon>
        <taxon>Sphingobacteriales</taxon>
        <taxon>Sphingobacteriaceae</taxon>
        <taxon>Sphingobacterium</taxon>
    </lineage>
</organism>
<dbReference type="PIRSF" id="PIRSF005902">
    <property type="entry name" value="DNase_TatD"/>
    <property type="match status" value="1"/>
</dbReference>
<protein>
    <submittedName>
        <fullName evidence="1">TatD family hydrolase</fullName>
    </submittedName>
</protein>
<evidence type="ECO:0000313" key="1">
    <source>
        <dbReference type="EMBL" id="MEN5379410.1"/>
    </source>
</evidence>
<reference evidence="1 2" key="1">
    <citation type="submission" date="2024-04" db="EMBL/GenBank/DDBJ databases">
        <title>WGS of bacteria from Torrens River.</title>
        <authorList>
            <person name="Wyrsch E.R."/>
            <person name="Drigo B."/>
        </authorList>
    </citation>
    <scope>NUCLEOTIDE SEQUENCE [LARGE SCALE GENOMIC DNA]</scope>
    <source>
        <strain evidence="1 2">TWI391</strain>
    </source>
</reference>
<dbReference type="PANTHER" id="PTHR46124:SF2">
    <property type="entry name" value="D-AMINOACYL-TRNA DEACYLASE"/>
    <property type="match status" value="1"/>
</dbReference>
<dbReference type="GO" id="GO:0016787">
    <property type="term" value="F:hydrolase activity"/>
    <property type="evidence" value="ECO:0007669"/>
    <property type="project" value="UniProtKB-KW"/>
</dbReference>
<dbReference type="PANTHER" id="PTHR46124">
    <property type="entry name" value="D-AMINOACYL-TRNA DEACYLASE"/>
    <property type="match status" value="1"/>
</dbReference>
<dbReference type="EMBL" id="JBDJNQ010000010">
    <property type="protein sequence ID" value="MEN5379410.1"/>
    <property type="molecule type" value="Genomic_DNA"/>
</dbReference>
<proteinExistence type="predicted"/>
<dbReference type="Pfam" id="PF01026">
    <property type="entry name" value="TatD_DNase"/>
    <property type="match status" value="1"/>
</dbReference>
<gene>
    <name evidence="1" type="ORF">ABE541_19240</name>
</gene>
<keyword evidence="1" id="KW-0378">Hydrolase</keyword>
<name>A0ABV0BX92_9SPHI</name>